<evidence type="ECO:0000313" key="1">
    <source>
        <dbReference type="EMBL" id="SVC96012.1"/>
    </source>
</evidence>
<accession>A0A382RFJ2</accession>
<organism evidence="1">
    <name type="scientific">marine metagenome</name>
    <dbReference type="NCBI Taxonomy" id="408172"/>
    <lineage>
        <taxon>unclassified sequences</taxon>
        <taxon>metagenomes</taxon>
        <taxon>ecological metagenomes</taxon>
    </lineage>
</organism>
<dbReference type="InterPro" id="IPR011604">
    <property type="entry name" value="PDDEXK-like_dom_sf"/>
</dbReference>
<reference evidence="1" key="1">
    <citation type="submission" date="2018-05" db="EMBL/GenBank/DDBJ databases">
        <authorList>
            <person name="Lanie J.A."/>
            <person name="Ng W.-L."/>
            <person name="Kazmierczak K.M."/>
            <person name="Andrzejewski T.M."/>
            <person name="Davidsen T.M."/>
            <person name="Wayne K.J."/>
            <person name="Tettelin H."/>
            <person name="Glass J.I."/>
            <person name="Rusch D."/>
            <person name="Podicherti R."/>
            <person name="Tsui H.-C.T."/>
            <person name="Winkler M.E."/>
        </authorList>
    </citation>
    <scope>NUCLEOTIDE SEQUENCE</scope>
</reference>
<protein>
    <recommendedName>
        <fullName evidence="2">PD-(D/E)XK endonuclease-like domain-containing protein</fullName>
    </recommendedName>
</protein>
<feature type="non-terminal residue" evidence="1">
    <location>
        <position position="118"/>
    </location>
</feature>
<dbReference type="AlphaFoldDB" id="A0A382RFJ2"/>
<proteinExistence type="predicted"/>
<dbReference type="EMBL" id="UINC01121100">
    <property type="protein sequence ID" value="SVC96012.1"/>
    <property type="molecule type" value="Genomic_DNA"/>
</dbReference>
<name>A0A382RFJ2_9ZZZZ</name>
<evidence type="ECO:0008006" key="2">
    <source>
        <dbReference type="Google" id="ProtNLM"/>
    </source>
</evidence>
<sequence length="118" mass="13005">VRTTNHFNLPEAFVRFDAKHQHSKGSADYSATELIDSPRVSRLRKRHYEEIEEDIADKVMALLGTAVHTILEQGAPSECIVEERISTTIDGVEVSGGIDLQTPDGDGYIISDYKTCGA</sequence>
<gene>
    <name evidence="1" type="ORF">METZ01_LOCUS348866</name>
</gene>
<feature type="non-terminal residue" evidence="1">
    <location>
        <position position="1"/>
    </location>
</feature>
<dbReference type="Gene3D" id="3.90.320.10">
    <property type="match status" value="1"/>
</dbReference>